<evidence type="ECO:0000313" key="2">
    <source>
        <dbReference type="EMBL" id="REK74300.1"/>
    </source>
</evidence>
<dbReference type="RefSeq" id="WP_116047536.1">
    <property type="nucleotide sequence ID" value="NZ_QUBQ01000003.1"/>
</dbReference>
<dbReference type="EMBL" id="QUBQ01000003">
    <property type="protein sequence ID" value="REK74300.1"/>
    <property type="molecule type" value="Genomic_DNA"/>
</dbReference>
<proteinExistence type="predicted"/>
<dbReference type="PANTHER" id="PTHR43190">
    <property type="entry name" value="N-ACETYL-D-GLUCOSAMINE KINASE"/>
    <property type="match status" value="1"/>
</dbReference>
<keyword evidence="3" id="KW-1185">Reference proteome</keyword>
<dbReference type="Proteomes" id="UP000261905">
    <property type="component" value="Unassembled WGS sequence"/>
</dbReference>
<gene>
    <name evidence="2" type="ORF">DX130_17350</name>
</gene>
<comment type="caution">
    <text evidence="2">The sequence shown here is derived from an EMBL/GenBank/DDBJ whole genome shotgun (WGS) entry which is preliminary data.</text>
</comment>
<dbReference type="OrthoDB" id="9772633at2"/>
<feature type="domain" description="ATPase BadF/BadG/BcrA/BcrD type" evidence="1">
    <location>
        <begin position="5"/>
        <end position="298"/>
    </location>
</feature>
<evidence type="ECO:0000313" key="3">
    <source>
        <dbReference type="Proteomes" id="UP000261905"/>
    </source>
</evidence>
<dbReference type="Pfam" id="PF01869">
    <property type="entry name" value="BcrAD_BadFG"/>
    <property type="match status" value="1"/>
</dbReference>
<name>A0A371PFX8_9BACL</name>
<reference evidence="2 3" key="1">
    <citation type="submission" date="2018-08" db="EMBL/GenBank/DDBJ databases">
        <title>Paenibacillus sp. M4BSY-1, whole genome shotgun sequence.</title>
        <authorList>
            <person name="Tuo L."/>
        </authorList>
    </citation>
    <scope>NUCLEOTIDE SEQUENCE [LARGE SCALE GENOMIC DNA]</scope>
    <source>
        <strain evidence="2 3">M4BSY-1</strain>
    </source>
</reference>
<dbReference type="CDD" id="cd24007">
    <property type="entry name" value="ASKHA_NBD_eukNAGK-like"/>
    <property type="match status" value="1"/>
</dbReference>
<dbReference type="InterPro" id="IPR043129">
    <property type="entry name" value="ATPase_NBD"/>
</dbReference>
<dbReference type="Gene3D" id="3.30.420.40">
    <property type="match status" value="2"/>
</dbReference>
<dbReference type="SUPFAM" id="SSF53067">
    <property type="entry name" value="Actin-like ATPase domain"/>
    <property type="match status" value="2"/>
</dbReference>
<dbReference type="InterPro" id="IPR052519">
    <property type="entry name" value="Euk-type_GlcNAc_Kinase"/>
</dbReference>
<protein>
    <submittedName>
        <fullName evidence="2">ATPase</fullName>
    </submittedName>
</protein>
<dbReference type="AlphaFoldDB" id="A0A371PFX8"/>
<dbReference type="InterPro" id="IPR002731">
    <property type="entry name" value="ATPase_BadF"/>
</dbReference>
<evidence type="ECO:0000259" key="1">
    <source>
        <dbReference type="Pfam" id="PF01869"/>
    </source>
</evidence>
<dbReference type="PANTHER" id="PTHR43190:SF3">
    <property type="entry name" value="N-ACETYL-D-GLUCOSAMINE KINASE"/>
    <property type="match status" value="1"/>
</dbReference>
<organism evidence="2 3">
    <name type="scientific">Paenibacillus paeoniae</name>
    <dbReference type="NCBI Taxonomy" id="2292705"/>
    <lineage>
        <taxon>Bacteria</taxon>
        <taxon>Bacillati</taxon>
        <taxon>Bacillota</taxon>
        <taxon>Bacilli</taxon>
        <taxon>Bacillales</taxon>
        <taxon>Paenibacillaceae</taxon>
        <taxon>Paenibacillus</taxon>
    </lineage>
</organism>
<sequence>MTYYLGVDGGGSKTLAVVSDGTGRILGRGKSGCGNHQLGVDLADRNIREAASIALAEAGLKQEDIAYAMFGLAGADREADFQILRPMIASMGYRKHGIVCDTVIGLRAGTRQSDGVVLICGSGTNCYGANAWGEELQVGGFGYEFGDFGGGGELAREVFRGVVRSWEGREKPTALTELVLAAVGYESVSDMFHGFLDEGKRAPHTLAKLLFQVAEHDELARSILEKQGVELGRAASAVIHKLNMEADTFDVVLAGSILTRGERKFVMPFIERQVKEVAPNCRLQILELEPAAGALLLAMDREESSIGTEVYENLVNHLSVKERNVEWVTD</sequence>
<accession>A0A371PFX8</accession>